<sequence length="205" mass="22774">MTKPSEHSILEAALETSEVVADILMDDQVLSGIPVFGTVFNSLKTTNTIRDRIFAAKLSQFIAETNARTAEKKREYREKLKADPDASRRVGETLLLVLENLTDMDKPRLLGRVFIAYLEDAITVEELKRLSQAIQVAFMDDLARLLNAEGSPAGSQEPWMESLLPSGLIRIVGGKSVWSAVGDIFYEITPIGKKLRNACFRMGTE</sequence>
<accession>A0A451BQY8</accession>
<dbReference type="EMBL" id="CAADHB010000147">
    <property type="protein sequence ID" value="VFK80722.1"/>
    <property type="molecule type" value="Genomic_DNA"/>
</dbReference>
<protein>
    <submittedName>
        <fullName evidence="1">Uncharacterized protein</fullName>
    </submittedName>
</protein>
<dbReference type="AlphaFoldDB" id="A0A451BQY8"/>
<gene>
    <name evidence="1" type="ORF">BECKSD772D_GA0070982_11472</name>
</gene>
<organism evidence="1">
    <name type="scientific">Candidatus Kentrum sp. SD</name>
    <dbReference type="NCBI Taxonomy" id="2126332"/>
    <lineage>
        <taxon>Bacteria</taxon>
        <taxon>Pseudomonadati</taxon>
        <taxon>Pseudomonadota</taxon>
        <taxon>Gammaproteobacteria</taxon>
        <taxon>Candidatus Kentrum</taxon>
    </lineage>
</organism>
<proteinExistence type="predicted"/>
<name>A0A451BQY8_9GAMM</name>
<evidence type="ECO:0000313" key="1">
    <source>
        <dbReference type="EMBL" id="VFK80722.1"/>
    </source>
</evidence>
<reference evidence="1" key="1">
    <citation type="submission" date="2019-02" db="EMBL/GenBank/DDBJ databases">
        <authorList>
            <person name="Gruber-Vodicka R. H."/>
            <person name="Seah K. B. B."/>
        </authorList>
    </citation>
    <scope>NUCLEOTIDE SEQUENCE</scope>
    <source>
        <strain evidence="1">BECK_S127</strain>
    </source>
</reference>